<feature type="domain" description="DUF4116" evidence="1">
    <location>
        <begin position="170"/>
        <end position="205"/>
    </location>
</feature>
<feature type="non-terminal residue" evidence="2">
    <location>
        <position position="277"/>
    </location>
</feature>
<proteinExistence type="predicted"/>
<organism evidence="2">
    <name type="scientific">marine sediment metagenome</name>
    <dbReference type="NCBI Taxonomy" id="412755"/>
    <lineage>
        <taxon>unclassified sequences</taxon>
        <taxon>metagenomes</taxon>
        <taxon>ecological metagenomes</taxon>
    </lineage>
</organism>
<comment type="caution">
    <text evidence="2">The sequence shown here is derived from an EMBL/GenBank/DDBJ whole genome shotgun (WGS) entry which is preliminary data.</text>
</comment>
<dbReference type="AlphaFoldDB" id="X1CM51"/>
<dbReference type="InterPro" id="IPR025197">
    <property type="entry name" value="DUF4116"/>
</dbReference>
<dbReference type="Pfam" id="PF13475">
    <property type="entry name" value="DUF4116"/>
    <property type="match status" value="2"/>
</dbReference>
<feature type="domain" description="DUF4116" evidence="1">
    <location>
        <begin position="82"/>
        <end position="130"/>
    </location>
</feature>
<evidence type="ECO:0000259" key="1">
    <source>
        <dbReference type="Pfam" id="PF13475"/>
    </source>
</evidence>
<name>X1CM51_9ZZZZ</name>
<evidence type="ECO:0000313" key="2">
    <source>
        <dbReference type="EMBL" id="GAG85306.1"/>
    </source>
</evidence>
<dbReference type="EMBL" id="BART01011453">
    <property type="protein sequence ID" value="GAG85306.1"/>
    <property type="molecule type" value="Genomic_DNA"/>
</dbReference>
<protein>
    <recommendedName>
        <fullName evidence="1">DUF4116 domain-containing protein</fullName>
    </recommendedName>
</protein>
<accession>X1CM51</accession>
<gene>
    <name evidence="2" type="ORF">S01H4_24401</name>
</gene>
<sequence>MKIYSSISTALQSDYHIATYVHRLKFIPQLKHNSKPNSRDNKEQVLNDLYRLKSTILSFSGAAPSPVLRCVFSSVKTELWEDEDFTMKAIDLFAEAVMFVKGKLWQNESFVIKAVRYNFKLLKCASPALRANSNVVLNSIRALKIDSGEKLSYFNLELINYYISHELWKNRDFILAAVKYHWTFLQNASPTLRSDKQLVLLAMKTLPQDSNNKRMKHFFNSVVGKSLWGEHSFILEALKFDWRLLKNIDHKLCSNSQVVMAAINNIRYIADDEINIL</sequence>
<reference evidence="2" key="1">
    <citation type="journal article" date="2014" name="Front. Microbiol.">
        <title>High frequency of phylogenetically diverse reductive dehalogenase-homologous genes in deep subseafloor sedimentary metagenomes.</title>
        <authorList>
            <person name="Kawai M."/>
            <person name="Futagami T."/>
            <person name="Toyoda A."/>
            <person name="Takaki Y."/>
            <person name="Nishi S."/>
            <person name="Hori S."/>
            <person name="Arai W."/>
            <person name="Tsubouchi T."/>
            <person name="Morono Y."/>
            <person name="Uchiyama I."/>
            <person name="Ito T."/>
            <person name="Fujiyama A."/>
            <person name="Inagaki F."/>
            <person name="Takami H."/>
        </authorList>
    </citation>
    <scope>NUCLEOTIDE SEQUENCE</scope>
    <source>
        <strain evidence="2">Expedition CK06-06</strain>
    </source>
</reference>